<keyword evidence="6 9" id="KW-0479">Metal-binding</keyword>
<reference evidence="13 14" key="1">
    <citation type="submission" date="2011-02" db="EMBL/GenBank/DDBJ databases">
        <authorList>
            <person name="Muzny D."/>
            <person name="Qin X."/>
            <person name="Deng J."/>
            <person name="Jiang H."/>
            <person name="Liu Y."/>
            <person name="Qu J."/>
            <person name="Song X.-Z."/>
            <person name="Zhang L."/>
            <person name="Thornton R."/>
            <person name="Coyle M."/>
            <person name="Francisco L."/>
            <person name="Jackson L."/>
            <person name="Javaid M."/>
            <person name="Korchina V."/>
            <person name="Kovar C."/>
            <person name="Mata R."/>
            <person name="Mathew T."/>
            <person name="Ngo R."/>
            <person name="Nguyen L."/>
            <person name="Nguyen N."/>
            <person name="Okwuonu G."/>
            <person name="Ongeri F."/>
            <person name="Pham C."/>
            <person name="Simmons D."/>
            <person name="Wilczek-Boney K."/>
            <person name="Hale W."/>
            <person name="Jakkamsetti A."/>
            <person name="Pham P."/>
            <person name="Ruth R."/>
            <person name="San Lucas F."/>
            <person name="Warren J."/>
            <person name="Zhang J."/>
            <person name="Zhao Z."/>
            <person name="Zhou C."/>
            <person name="Zhu D."/>
            <person name="Lee S."/>
            <person name="Bess C."/>
            <person name="Blankenburg K."/>
            <person name="Forbes L."/>
            <person name="Fu Q."/>
            <person name="Gubbala S."/>
            <person name="Hirani K."/>
            <person name="Jayaseelan J.C."/>
            <person name="Lara F."/>
            <person name="Munidasa M."/>
            <person name="Palculict T."/>
            <person name="Patil S."/>
            <person name="Pu L.-L."/>
            <person name="Saada N."/>
            <person name="Tang L."/>
            <person name="Weissenberger G."/>
            <person name="Zhu Y."/>
            <person name="Hemphill L."/>
            <person name="Shang Y."/>
            <person name="Youmans B."/>
            <person name="Ayvaz T."/>
            <person name="Ross M."/>
            <person name="Santibanez J."/>
            <person name="Aqrawi P."/>
            <person name="Gross S."/>
            <person name="Joshi V."/>
            <person name="Fowler G."/>
            <person name="Nazareth L."/>
            <person name="Reid J."/>
            <person name="Worley K."/>
            <person name="Petrosino J."/>
            <person name="Highlander S."/>
            <person name="Gibbs R."/>
        </authorList>
    </citation>
    <scope>NUCLEOTIDE SEQUENCE [LARGE SCALE GENOMIC DNA]</scope>
    <source>
        <strain evidence="13 14">ATCC BAA-1200</strain>
    </source>
</reference>
<keyword evidence="5 9" id="KW-0949">S-adenosyl-L-methionine</keyword>
<keyword evidence="4 9" id="KW-0808">Transferase</keyword>
<organism evidence="13 14">
    <name type="scientific">Neisseria bacilliformis ATCC BAA-1200</name>
    <dbReference type="NCBI Taxonomy" id="888742"/>
    <lineage>
        <taxon>Bacteria</taxon>
        <taxon>Pseudomonadati</taxon>
        <taxon>Pseudomonadota</taxon>
        <taxon>Betaproteobacteria</taxon>
        <taxon>Neisseriales</taxon>
        <taxon>Neisseriaceae</taxon>
        <taxon>Neisseria</taxon>
    </lineage>
</organism>
<dbReference type="GO" id="GO:0070475">
    <property type="term" value="P:rRNA base methylation"/>
    <property type="evidence" value="ECO:0007669"/>
    <property type="project" value="TreeGrafter"/>
</dbReference>
<comment type="similarity">
    <text evidence="9">Belongs to the class I-like SAM-binding methyltransferase superfamily. RNA M5U methyltransferase family. RlmD subfamily.</text>
</comment>
<evidence type="ECO:0000256" key="8">
    <source>
        <dbReference type="ARBA" id="ARBA00023014"/>
    </source>
</evidence>
<dbReference type="SUPFAM" id="SSF50249">
    <property type="entry name" value="Nucleic acid-binding proteins"/>
    <property type="match status" value="1"/>
</dbReference>
<dbReference type="HOGENOM" id="CLU_014689_8_2_4"/>
<dbReference type="InterPro" id="IPR030391">
    <property type="entry name" value="MeTrfase_TrmA_CS"/>
</dbReference>
<comment type="catalytic activity">
    <reaction evidence="9">
        <text>uridine(1939) in 23S rRNA + S-adenosyl-L-methionine = 5-methyluridine(1939) in 23S rRNA + S-adenosyl-L-homocysteine + H(+)</text>
        <dbReference type="Rhea" id="RHEA:42908"/>
        <dbReference type="Rhea" id="RHEA-COMP:10278"/>
        <dbReference type="Rhea" id="RHEA-COMP:10279"/>
        <dbReference type="ChEBI" id="CHEBI:15378"/>
        <dbReference type="ChEBI" id="CHEBI:57856"/>
        <dbReference type="ChEBI" id="CHEBI:59789"/>
        <dbReference type="ChEBI" id="CHEBI:65315"/>
        <dbReference type="ChEBI" id="CHEBI:74447"/>
        <dbReference type="EC" id="2.1.1.190"/>
    </reaction>
</comment>
<dbReference type="PROSITE" id="PS01230">
    <property type="entry name" value="TRMA_1"/>
    <property type="match status" value="1"/>
</dbReference>
<feature type="binding site" evidence="9">
    <location>
        <position position="318"/>
    </location>
    <ligand>
        <name>S-adenosyl-L-methionine</name>
        <dbReference type="ChEBI" id="CHEBI:59789"/>
    </ligand>
</feature>
<dbReference type="GO" id="GO:0051539">
    <property type="term" value="F:4 iron, 4 sulfur cluster binding"/>
    <property type="evidence" value="ECO:0007669"/>
    <property type="project" value="UniProtKB-KW"/>
</dbReference>
<protein>
    <recommendedName>
        <fullName evidence="9">23S rRNA (uracil(1939)-C(5))-methyltransferase RlmD</fullName>
        <ecNumber evidence="9">2.1.1.190</ecNumber>
    </recommendedName>
    <alternativeName>
        <fullName evidence="9">23S rRNA(m5U1939)-methyltransferase</fullName>
    </alternativeName>
</protein>
<feature type="active site" evidence="11">
    <location>
        <position position="410"/>
    </location>
</feature>
<accession>F2B910</accession>
<evidence type="ECO:0000256" key="6">
    <source>
        <dbReference type="ARBA" id="ARBA00022723"/>
    </source>
</evidence>
<keyword evidence="8 9" id="KW-0411">Iron-sulfur</keyword>
<name>F2B910_9NEIS</name>
<sequence length="452" mass="49596">MVLLNKRGEMAIAAVQREVSAAAEMVFEAEITGFDSTGRGVARRNGKAVFVGNALPGERVRCRMTRADRRFDEAEAVEILRPSSFRQTPPCPHYEECGGCSMQHIRFEAQVALKQRVVEEQFARIGGLRPQQMLAPVYGAAWHYRERGRLGAETDGRGRLKIGFRAKKSNRIAAVQSCKVLPSHLSDALPLLQTALQPLADVLRGIAFAVGGRRTALCLLTDKRPSEKQRGVLRNLSQELGGDWLISWQYGVGEEMLYEGQDGLSYRLADFDIEMPFCVGDFTQANAAVNNIMVRRAVDMLDPAHGDKIADLFCGLGNFTLPLAQSGAQVVGVEGSPALVRRAAGNARLNGFGGNVSFEVANLFKTGGRQSRIWQNADKLLIDPPRAGAYEIVKSLGLSRQPDRIVYVSCNPATFARDAAVLVDKGYKFKLLGLVNLFPQTEHVESVGCFER</sequence>
<evidence type="ECO:0000256" key="7">
    <source>
        <dbReference type="ARBA" id="ARBA00023004"/>
    </source>
</evidence>
<keyword evidence="7 9" id="KW-0408">Iron</keyword>
<dbReference type="InterPro" id="IPR030390">
    <property type="entry name" value="MeTrfase_TrmA_AS"/>
</dbReference>
<feature type="binding site" evidence="9">
    <location>
        <position position="100"/>
    </location>
    <ligand>
        <name>[4Fe-4S] cluster</name>
        <dbReference type="ChEBI" id="CHEBI:49883"/>
    </ligand>
</feature>
<gene>
    <name evidence="13" type="primary">rumA</name>
    <name evidence="9" type="synonym">rlmD</name>
    <name evidence="13" type="ORF">HMPREF9123_0220</name>
</gene>
<feature type="binding site" evidence="9">
    <location>
        <position position="362"/>
    </location>
    <ligand>
        <name>S-adenosyl-L-methionine</name>
        <dbReference type="ChEBI" id="CHEBI:59789"/>
    </ligand>
</feature>
<dbReference type="HAMAP" id="MF_01010">
    <property type="entry name" value="23SrRNA_methyltr_RlmD"/>
    <property type="match status" value="1"/>
</dbReference>
<dbReference type="Gene3D" id="3.40.50.150">
    <property type="entry name" value="Vaccinia Virus protein VP39"/>
    <property type="match status" value="1"/>
</dbReference>
<dbReference type="FunFam" id="2.40.50.140:FF:000097">
    <property type="entry name" value="23S rRNA (uracil(1939)-C(5))-methyltransferase RlmD"/>
    <property type="match status" value="1"/>
</dbReference>
<evidence type="ECO:0000256" key="2">
    <source>
        <dbReference type="ARBA" id="ARBA00022552"/>
    </source>
</evidence>
<feature type="binding site" evidence="9">
    <location>
        <position position="91"/>
    </location>
    <ligand>
        <name>[4Fe-4S] cluster</name>
        <dbReference type="ChEBI" id="CHEBI:49883"/>
    </ligand>
</feature>
<dbReference type="GO" id="GO:0070041">
    <property type="term" value="F:rRNA (uridine-C5-)-methyltransferase activity"/>
    <property type="evidence" value="ECO:0007669"/>
    <property type="project" value="UniProtKB-UniRule"/>
</dbReference>
<dbReference type="EMBL" id="AFAY01000004">
    <property type="protein sequence ID" value="EGF12014.1"/>
    <property type="molecule type" value="Genomic_DNA"/>
</dbReference>
<dbReference type="SUPFAM" id="SSF53335">
    <property type="entry name" value="S-adenosyl-L-methionine-dependent methyltransferases"/>
    <property type="match status" value="1"/>
</dbReference>
<evidence type="ECO:0000256" key="11">
    <source>
        <dbReference type="PROSITE-ProRule" id="PRU10015"/>
    </source>
</evidence>
<dbReference type="InterPro" id="IPR029063">
    <property type="entry name" value="SAM-dependent_MTases_sf"/>
</dbReference>
<evidence type="ECO:0000256" key="3">
    <source>
        <dbReference type="ARBA" id="ARBA00022603"/>
    </source>
</evidence>
<evidence type="ECO:0000256" key="10">
    <source>
        <dbReference type="PROSITE-ProRule" id="PRU01024"/>
    </source>
</evidence>
<evidence type="ECO:0000259" key="12">
    <source>
        <dbReference type="PROSITE" id="PS50926"/>
    </source>
</evidence>
<dbReference type="GO" id="GO:0005506">
    <property type="term" value="F:iron ion binding"/>
    <property type="evidence" value="ECO:0007669"/>
    <property type="project" value="UniProtKB-UniRule"/>
</dbReference>
<dbReference type="InterPro" id="IPR002792">
    <property type="entry name" value="TRAM_dom"/>
</dbReference>
<keyword evidence="3 9" id="KW-0489">Methyltransferase</keyword>
<feature type="binding site" evidence="9 10">
    <location>
        <position position="313"/>
    </location>
    <ligand>
        <name>S-adenosyl-L-methionine</name>
        <dbReference type="ChEBI" id="CHEBI:59789"/>
    </ligand>
</feature>
<keyword evidence="1 9" id="KW-0004">4Fe-4S</keyword>
<dbReference type="Pfam" id="PF05958">
    <property type="entry name" value="tRNA_U5-meth_tr"/>
    <property type="match status" value="1"/>
</dbReference>
<dbReference type="GO" id="GO:0003723">
    <property type="term" value="F:RNA binding"/>
    <property type="evidence" value="ECO:0007669"/>
    <property type="project" value="InterPro"/>
</dbReference>
<dbReference type="PANTHER" id="PTHR11061">
    <property type="entry name" value="RNA M5U METHYLTRANSFERASE"/>
    <property type="match status" value="1"/>
</dbReference>
<dbReference type="PROSITE" id="PS50926">
    <property type="entry name" value="TRAM"/>
    <property type="match status" value="1"/>
</dbReference>
<feature type="domain" description="TRAM" evidence="12">
    <location>
        <begin position="16"/>
        <end position="78"/>
    </location>
</feature>
<dbReference type="Gene3D" id="2.40.50.1070">
    <property type="match status" value="1"/>
</dbReference>
<proteinExistence type="inferred from homology"/>
<dbReference type="CDD" id="cd02440">
    <property type="entry name" value="AdoMet_MTases"/>
    <property type="match status" value="1"/>
</dbReference>
<dbReference type="Pfam" id="PF01938">
    <property type="entry name" value="TRAM"/>
    <property type="match status" value="1"/>
</dbReference>
<dbReference type="Proteomes" id="UP000004105">
    <property type="component" value="Unassembled WGS sequence"/>
</dbReference>
<evidence type="ECO:0000313" key="13">
    <source>
        <dbReference type="EMBL" id="EGF12014.1"/>
    </source>
</evidence>
<dbReference type="InterPro" id="IPR010280">
    <property type="entry name" value="U5_MeTrfase_fam"/>
</dbReference>
<dbReference type="PROSITE" id="PS01231">
    <property type="entry name" value="TRMA_2"/>
    <property type="match status" value="1"/>
</dbReference>
<keyword evidence="14" id="KW-1185">Reference proteome</keyword>
<comment type="caution">
    <text evidence="13">The sequence shown here is derived from an EMBL/GenBank/DDBJ whole genome shotgun (WGS) entry which is preliminary data.</text>
</comment>
<dbReference type="EC" id="2.1.1.190" evidence="9"/>
<dbReference type="NCBIfam" id="NF009639">
    <property type="entry name" value="PRK13168.1"/>
    <property type="match status" value="1"/>
</dbReference>
<evidence type="ECO:0000256" key="1">
    <source>
        <dbReference type="ARBA" id="ARBA00022485"/>
    </source>
</evidence>
<dbReference type="InterPro" id="IPR012340">
    <property type="entry name" value="NA-bd_OB-fold"/>
</dbReference>
<evidence type="ECO:0000313" key="14">
    <source>
        <dbReference type="Proteomes" id="UP000004105"/>
    </source>
</evidence>
<dbReference type="Gene3D" id="2.40.50.140">
    <property type="entry name" value="Nucleic acid-binding proteins"/>
    <property type="match status" value="1"/>
</dbReference>
<evidence type="ECO:0000256" key="4">
    <source>
        <dbReference type="ARBA" id="ARBA00022679"/>
    </source>
</evidence>
<dbReference type="PANTHER" id="PTHR11061:SF49">
    <property type="entry name" value="23S RRNA (URACIL(1939)-C(5))-METHYLTRANSFERASE RLMD"/>
    <property type="match status" value="1"/>
</dbReference>
<feature type="binding site" evidence="9 10">
    <location>
        <position position="383"/>
    </location>
    <ligand>
        <name>S-adenosyl-L-methionine</name>
        <dbReference type="ChEBI" id="CHEBI:59789"/>
    </ligand>
</feature>
<keyword evidence="2 9" id="KW-0698">rRNA processing</keyword>
<evidence type="ECO:0000256" key="5">
    <source>
        <dbReference type="ARBA" id="ARBA00022691"/>
    </source>
</evidence>
<feature type="binding site" evidence="9">
    <location>
        <position position="178"/>
    </location>
    <ligand>
        <name>[4Fe-4S] cluster</name>
        <dbReference type="ChEBI" id="CHEBI:49883"/>
    </ligand>
</feature>
<dbReference type="AlphaFoldDB" id="F2B910"/>
<dbReference type="InterPro" id="IPR001566">
    <property type="entry name" value="23S_rRNA_MeTrfase_RlmD"/>
</dbReference>
<evidence type="ECO:0000256" key="9">
    <source>
        <dbReference type="HAMAP-Rule" id="MF_01010"/>
    </source>
</evidence>
<dbReference type="STRING" id="267212.GCA_001063965_00015"/>
<comment type="function">
    <text evidence="9">Catalyzes the formation of 5-methyl-uridine at position 1939 (m5U1939) in 23S rRNA.</text>
</comment>
<feature type="binding site" evidence="9 10">
    <location>
        <position position="284"/>
    </location>
    <ligand>
        <name>S-adenosyl-L-methionine</name>
        <dbReference type="ChEBI" id="CHEBI:59789"/>
    </ligand>
</feature>
<feature type="binding site" evidence="9">
    <location>
        <position position="97"/>
    </location>
    <ligand>
        <name>[4Fe-4S] cluster</name>
        <dbReference type="ChEBI" id="CHEBI:49883"/>
    </ligand>
</feature>
<feature type="active site" description="Nucleophile" evidence="9 10">
    <location>
        <position position="410"/>
    </location>
</feature>
<feature type="binding site" evidence="9 10">
    <location>
        <position position="334"/>
    </location>
    <ligand>
        <name>S-adenosyl-L-methionine</name>
        <dbReference type="ChEBI" id="CHEBI:59789"/>
    </ligand>
</feature>
<dbReference type="PROSITE" id="PS51687">
    <property type="entry name" value="SAM_MT_RNA_M5U"/>
    <property type="match status" value="1"/>
</dbReference>